<comment type="caution">
    <text evidence="3">The sequence shown here is derived from an EMBL/GenBank/DDBJ whole genome shotgun (WGS) entry which is preliminary data.</text>
</comment>
<protein>
    <submittedName>
        <fullName evidence="3">Uncharacterized protein</fullName>
    </submittedName>
</protein>
<sequence length="157" mass="16267">MRFILTGSLLCALASTALAGEHYIEIWNPPEARTPGAHPTTTDKKGHGHHGAKHKLANNDRLGTRKVAEPALRASAPTVPVLPGSTPMLTKPEPGTLPAIPPQIGPDGNVLQVGYAVSARRAQSPLMALPTVQVARPSMQAATPSAAQSSAASRAPQ</sequence>
<keyword evidence="2" id="KW-0732">Signal</keyword>
<evidence type="ECO:0000313" key="4">
    <source>
        <dbReference type="Proteomes" id="UP000183529"/>
    </source>
</evidence>
<dbReference type="AlphaFoldDB" id="A0AAQ1GBG3"/>
<dbReference type="Proteomes" id="UP000183529">
    <property type="component" value="Unassembled WGS sequence"/>
</dbReference>
<evidence type="ECO:0000313" key="3">
    <source>
        <dbReference type="EMBL" id="SEI92986.1"/>
    </source>
</evidence>
<feature type="compositionally biased region" description="Basic residues" evidence="1">
    <location>
        <begin position="46"/>
        <end position="56"/>
    </location>
</feature>
<feature type="region of interest" description="Disordered" evidence="1">
    <location>
        <begin position="137"/>
        <end position="157"/>
    </location>
</feature>
<dbReference type="EMBL" id="FNZM01000001">
    <property type="protein sequence ID" value="SEI92986.1"/>
    <property type="molecule type" value="Genomic_DNA"/>
</dbReference>
<dbReference type="RefSeq" id="WP_124263377.1">
    <property type="nucleotide sequence ID" value="NZ_CADFGN010000005.1"/>
</dbReference>
<feature type="signal peptide" evidence="2">
    <location>
        <begin position="1"/>
        <end position="19"/>
    </location>
</feature>
<dbReference type="GeneID" id="61304778"/>
<evidence type="ECO:0000256" key="1">
    <source>
        <dbReference type="SAM" id="MobiDB-lite"/>
    </source>
</evidence>
<reference evidence="3 4" key="1">
    <citation type="submission" date="2016-10" db="EMBL/GenBank/DDBJ databases">
        <authorList>
            <person name="Varghese N."/>
            <person name="Submissions S."/>
        </authorList>
    </citation>
    <scope>NUCLEOTIDE SEQUENCE [LARGE SCALE GENOMIC DNA]</scope>
    <source>
        <strain evidence="3 4">LMG 22274</strain>
    </source>
</reference>
<name>A0AAQ1GBG3_9BURK</name>
<proteinExistence type="predicted"/>
<feature type="chain" id="PRO_5043056154" evidence="2">
    <location>
        <begin position="20"/>
        <end position="157"/>
    </location>
</feature>
<gene>
    <name evidence="3" type="ORF">SAMN05216550_101436</name>
</gene>
<evidence type="ECO:0000256" key="2">
    <source>
        <dbReference type="SAM" id="SignalP"/>
    </source>
</evidence>
<accession>A0AAQ1GBG3</accession>
<organism evidence="3 4">
    <name type="scientific">Paraburkholderia tropica</name>
    <dbReference type="NCBI Taxonomy" id="92647"/>
    <lineage>
        <taxon>Bacteria</taxon>
        <taxon>Pseudomonadati</taxon>
        <taxon>Pseudomonadota</taxon>
        <taxon>Betaproteobacteria</taxon>
        <taxon>Burkholderiales</taxon>
        <taxon>Burkholderiaceae</taxon>
        <taxon>Paraburkholderia</taxon>
    </lineage>
</organism>
<feature type="region of interest" description="Disordered" evidence="1">
    <location>
        <begin position="30"/>
        <end position="103"/>
    </location>
</feature>